<dbReference type="PANTHER" id="PTHR37422:SF23">
    <property type="entry name" value="TEICHURONIC ACID BIOSYNTHESIS PROTEIN TUAE"/>
    <property type="match status" value="1"/>
</dbReference>
<feature type="domain" description="DUF5935" evidence="7">
    <location>
        <begin position="1"/>
        <end position="185"/>
    </location>
</feature>
<dbReference type="NCBIfam" id="TIGR03097">
    <property type="entry name" value="PEP_O_lig_1"/>
    <property type="match status" value="1"/>
</dbReference>
<evidence type="ECO:0000256" key="2">
    <source>
        <dbReference type="ARBA" id="ARBA00022692"/>
    </source>
</evidence>
<evidence type="ECO:0000259" key="6">
    <source>
        <dbReference type="Pfam" id="PF04932"/>
    </source>
</evidence>
<evidence type="ECO:0000313" key="8">
    <source>
        <dbReference type="EMBL" id="MEK8053339.1"/>
    </source>
</evidence>
<name>A0ABU9CNG2_9BURK</name>
<feature type="transmembrane region" description="Helical" evidence="5">
    <location>
        <begin position="241"/>
        <end position="259"/>
    </location>
</feature>
<gene>
    <name evidence="8" type="ORF">AACH10_23990</name>
</gene>
<feature type="transmembrane region" description="Helical" evidence="5">
    <location>
        <begin position="389"/>
        <end position="409"/>
    </location>
</feature>
<dbReference type="EMBL" id="JBBUTH010000011">
    <property type="protein sequence ID" value="MEK8053339.1"/>
    <property type="molecule type" value="Genomic_DNA"/>
</dbReference>
<dbReference type="RefSeq" id="WP_341413079.1">
    <property type="nucleotide sequence ID" value="NZ_JBBUTH010000011.1"/>
</dbReference>
<feature type="transmembrane region" description="Helical" evidence="5">
    <location>
        <begin position="199"/>
        <end position="229"/>
    </location>
</feature>
<evidence type="ECO:0000313" key="9">
    <source>
        <dbReference type="Proteomes" id="UP001365405"/>
    </source>
</evidence>
<dbReference type="InterPro" id="IPR017528">
    <property type="entry name" value="CHP03097O-antigen_lig-rel"/>
</dbReference>
<accession>A0ABU9CNG2</accession>
<evidence type="ECO:0000256" key="5">
    <source>
        <dbReference type="SAM" id="Phobius"/>
    </source>
</evidence>
<protein>
    <submittedName>
        <fullName evidence="8">O-glycosylation ligase, exosortase A system-associated</fullName>
    </submittedName>
</protein>
<evidence type="ECO:0000256" key="3">
    <source>
        <dbReference type="ARBA" id="ARBA00022989"/>
    </source>
</evidence>
<dbReference type="InterPro" id="IPR007016">
    <property type="entry name" value="O-antigen_ligase-rel_domated"/>
</dbReference>
<keyword evidence="9" id="KW-1185">Reference proteome</keyword>
<feature type="transmembrane region" description="Helical" evidence="5">
    <location>
        <begin position="363"/>
        <end position="383"/>
    </location>
</feature>
<feature type="transmembrane region" description="Helical" evidence="5">
    <location>
        <begin position="41"/>
        <end position="62"/>
    </location>
</feature>
<feature type="domain" description="O-antigen ligase-related" evidence="6">
    <location>
        <begin position="201"/>
        <end position="340"/>
    </location>
</feature>
<reference evidence="8 9" key="1">
    <citation type="submission" date="2024-04" db="EMBL/GenBank/DDBJ databases">
        <title>Novel species of the genus Ideonella isolated from streams.</title>
        <authorList>
            <person name="Lu H."/>
        </authorList>
    </citation>
    <scope>NUCLEOTIDE SEQUENCE [LARGE SCALE GENOMIC DNA]</scope>
    <source>
        <strain evidence="8 9">DXS22W</strain>
    </source>
</reference>
<keyword evidence="8" id="KW-0436">Ligase</keyword>
<dbReference type="Pfam" id="PF19358">
    <property type="entry name" value="DUF5935"/>
    <property type="match status" value="1"/>
</dbReference>
<keyword evidence="2 5" id="KW-0812">Transmembrane</keyword>
<keyword evidence="3 5" id="KW-1133">Transmembrane helix</keyword>
<dbReference type="InterPro" id="IPR045979">
    <property type="entry name" value="DUF5935"/>
</dbReference>
<comment type="caution">
    <text evidence="8">The sequence shown here is derived from an EMBL/GenBank/DDBJ whole genome shotgun (WGS) entry which is preliminary data.</text>
</comment>
<dbReference type="GO" id="GO:0016874">
    <property type="term" value="F:ligase activity"/>
    <property type="evidence" value="ECO:0007669"/>
    <property type="project" value="UniProtKB-KW"/>
</dbReference>
<proteinExistence type="predicted"/>
<keyword evidence="4 5" id="KW-0472">Membrane</keyword>
<comment type="subcellular location">
    <subcellularLocation>
        <location evidence="1">Membrane</location>
        <topology evidence="1">Multi-pass membrane protein</topology>
    </subcellularLocation>
</comment>
<sequence length="438" mass="48814">MRDLLIVGLVLLSCVAALRRPWLGALAWAWLSLMSPHRYTYGFAQSFPVTALVAVATLLGMLATRDRWSPLRGGVVWIFVAFNCWLTISWLAGPDIEGQYDQWSKIMKINLMVLVSMSIIRSRFQINCFVTVCALSLGILGAKGGLFTLMTGGNYRVWGPPGTFAGGNNEFALALVTVIPLIRYMQLQMDSRWQRHVMLLLMLLCGAAALGSHSRGALLAGATMGLMLWWRGSRNRLTSGLAMAVLVMAALSFMPAHWFERMETIETYDEDRSAMGRFAAWSLAWNSAFHNFTGLGLNAAVSDYFVKYSAYGLEYGTPVAHSIYFQVLGHHGFIGLALWLSIWVGAWRYAAVLRRIGRAEPRAAWSADLGALVQTSLAGFLVGGAFLSLAYYDLIYNVLAIVVLARWWVDRQAWKTEPEPPPLSWDMWRRPRPASVKT</sequence>
<dbReference type="PANTHER" id="PTHR37422">
    <property type="entry name" value="TEICHURONIC ACID BIOSYNTHESIS PROTEIN TUAE"/>
    <property type="match status" value="1"/>
</dbReference>
<evidence type="ECO:0000256" key="4">
    <source>
        <dbReference type="ARBA" id="ARBA00023136"/>
    </source>
</evidence>
<organism evidence="8 9">
    <name type="scientific">Pseudaquabacterium inlustre</name>
    <dbReference type="NCBI Taxonomy" id="2984192"/>
    <lineage>
        <taxon>Bacteria</taxon>
        <taxon>Pseudomonadati</taxon>
        <taxon>Pseudomonadota</taxon>
        <taxon>Betaproteobacteria</taxon>
        <taxon>Burkholderiales</taxon>
        <taxon>Sphaerotilaceae</taxon>
        <taxon>Pseudaquabacterium</taxon>
    </lineage>
</organism>
<dbReference type="Proteomes" id="UP001365405">
    <property type="component" value="Unassembled WGS sequence"/>
</dbReference>
<feature type="transmembrane region" description="Helical" evidence="5">
    <location>
        <begin position="74"/>
        <end position="91"/>
    </location>
</feature>
<feature type="transmembrane region" description="Helical" evidence="5">
    <location>
        <begin position="332"/>
        <end position="351"/>
    </location>
</feature>
<feature type="transmembrane region" description="Helical" evidence="5">
    <location>
        <begin position="171"/>
        <end position="187"/>
    </location>
</feature>
<evidence type="ECO:0000259" key="7">
    <source>
        <dbReference type="Pfam" id="PF19358"/>
    </source>
</evidence>
<dbReference type="InterPro" id="IPR051533">
    <property type="entry name" value="WaaL-like"/>
</dbReference>
<evidence type="ECO:0000256" key="1">
    <source>
        <dbReference type="ARBA" id="ARBA00004141"/>
    </source>
</evidence>
<feature type="transmembrane region" description="Helical" evidence="5">
    <location>
        <begin position="127"/>
        <end position="151"/>
    </location>
</feature>
<feature type="transmembrane region" description="Helical" evidence="5">
    <location>
        <begin position="280"/>
        <end position="301"/>
    </location>
</feature>
<feature type="transmembrane region" description="Helical" evidence="5">
    <location>
        <begin position="103"/>
        <end position="120"/>
    </location>
</feature>
<dbReference type="Pfam" id="PF04932">
    <property type="entry name" value="Wzy_C"/>
    <property type="match status" value="1"/>
</dbReference>